<keyword evidence="9" id="KW-1185">Reference proteome</keyword>
<dbReference type="InterPro" id="IPR010096">
    <property type="entry name" value="NADH-Q_OxRdtase_suN/2"/>
</dbReference>
<dbReference type="InterPro" id="IPR001750">
    <property type="entry name" value="ND/Mrp_TM"/>
</dbReference>
<dbReference type="Pfam" id="PF00361">
    <property type="entry name" value="Proton_antipo_M"/>
    <property type="match status" value="1"/>
</dbReference>
<proteinExistence type="inferred from homology"/>
<dbReference type="EMBL" id="FQXE01000011">
    <property type="protein sequence ID" value="SHI17587.1"/>
    <property type="molecule type" value="Genomic_DNA"/>
</dbReference>
<keyword evidence="5" id="KW-0520">NAD</keyword>
<comment type="similarity">
    <text evidence="5">Belongs to the complex I subunit 2 family.</text>
</comment>
<feature type="transmembrane region" description="Helical" evidence="5">
    <location>
        <begin position="337"/>
        <end position="359"/>
    </location>
</feature>
<keyword evidence="3 5" id="KW-1133">Transmembrane helix</keyword>
<feature type="transmembrane region" description="Helical" evidence="5">
    <location>
        <begin position="77"/>
        <end position="98"/>
    </location>
</feature>
<reference evidence="8 9" key="1">
    <citation type="submission" date="2016-11" db="EMBL/GenBank/DDBJ databases">
        <authorList>
            <person name="Jaros S."/>
            <person name="Januszkiewicz K."/>
            <person name="Wedrychowicz H."/>
        </authorList>
    </citation>
    <scope>NUCLEOTIDE SEQUENCE [LARGE SCALE GENOMIC DNA]</scope>
    <source>
        <strain evidence="8 9">CGMCC 1.10190</strain>
    </source>
</reference>
<feature type="transmembrane region" description="Helical" evidence="5">
    <location>
        <begin position="110"/>
        <end position="127"/>
    </location>
</feature>
<feature type="transmembrane region" description="Helical" evidence="5">
    <location>
        <begin position="133"/>
        <end position="150"/>
    </location>
</feature>
<feature type="transmembrane region" description="Helical" evidence="5">
    <location>
        <begin position="302"/>
        <end position="325"/>
    </location>
</feature>
<dbReference type="PANTHER" id="PTHR22773">
    <property type="entry name" value="NADH DEHYDROGENASE"/>
    <property type="match status" value="1"/>
</dbReference>
<evidence type="ECO:0000256" key="2">
    <source>
        <dbReference type="ARBA" id="ARBA00022692"/>
    </source>
</evidence>
<feature type="transmembrane region" description="Helical" evidence="5">
    <location>
        <begin position="276"/>
        <end position="295"/>
    </location>
</feature>
<keyword evidence="4 5" id="KW-0472">Membrane</keyword>
<keyword evidence="5" id="KW-1003">Cell membrane</keyword>
<feature type="domain" description="NADH:quinone oxidoreductase/Mrp antiporter transmembrane" evidence="7">
    <location>
        <begin position="127"/>
        <end position="429"/>
    </location>
</feature>
<feature type="transmembrane region" description="Helical" evidence="5">
    <location>
        <begin position="415"/>
        <end position="435"/>
    </location>
</feature>
<comment type="function">
    <text evidence="5">NDH-1 shuttles electrons from NADH, via FMN and iron-sulfur (Fe-S) centers, to quinones in the respiratory chain. The immediate electron acceptor for the enzyme in this species is believed to be ubiquinone. Couples the redox reaction to proton translocation (for every two electrons transferred, four hydrogen ions are translocated across the cytoplasmic membrane), and thus conserves the redox energy in a proton gradient.</text>
</comment>
<feature type="transmembrane region" description="Helical" evidence="5">
    <location>
        <begin position="380"/>
        <end position="403"/>
    </location>
</feature>
<sequence>MQNPFDFALATPEILLLILAAATLLIDAFNKAESRHATFTVSIITLLILTAVSLWQWKEGVEGSSFGGLYVVDTLSHFLKVLSYLAVGATLIYGRGYAEERDMMKTGGEMYSLTLFALLGQMVMISAGSMLTVYLGVELMSFALYALVALRRDDVKATEAAMKYFVLGALASGVLLYGMSMIYGATGQLDLSQIAQVIGSGKAERLPLVFGVVFIVAGLAFKLAAAPFHMWTPDVYQGAPTAVTLILGAAPKLAAFAITLRLLIEGLHGIAVDWQPMLLVLAVLSLAIGNIAAIAQTNFKRMLAYSTISHMGFVFLGLLSGVVQGQPGAAGSAYGAALFYMVIYVLTTLVTFGLILLLSRKGFECEEISDLKGLNRRNPILAGLLLLAMFSLTGIPPMAGFYAKLAVLQALVGSGHVAIAVVAVMFSLIGAFYYLRVVKMAYFDEPEGESMPLANGIVTSGLMSINGLLIIALGILPGGLMALCVSVIQDSLKF</sequence>
<dbReference type="STRING" id="658167.SAMN04488135_111135"/>
<feature type="transmembrane region" description="Helical" evidence="5">
    <location>
        <begin position="468"/>
        <end position="488"/>
    </location>
</feature>
<keyword evidence="5" id="KW-0874">Quinone</keyword>
<feature type="transmembrane region" description="Helical" evidence="5">
    <location>
        <begin position="38"/>
        <end position="57"/>
    </location>
</feature>
<dbReference type="NCBIfam" id="NF004442">
    <property type="entry name" value="PRK05777.1-5"/>
    <property type="match status" value="1"/>
</dbReference>
<dbReference type="OrthoDB" id="9768329at2"/>
<evidence type="ECO:0000313" key="8">
    <source>
        <dbReference type="EMBL" id="SHI17587.1"/>
    </source>
</evidence>
<evidence type="ECO:0000256" key="4">
    <source>
        <dbReference type="ARBA" id="ARBA00023136"/>
    </source>
</evidence>
<keyword evidence="5" id="KW-0830">Ubiquinone</keyword>
<feature type="transmembrane region" description="Helical" evidence="5">
    <location>
        <begin position="206"/>
        <end position="230"/>
    </location>
</feature>
<dbReference type="GO" id="GO:0042773">
    <property type="term" value="P:ATP synthesis coupled electron transport"/>
    <property type="evidence" value="ECO:0007669"/>
    <property type="project" value="InterPro"/>
</dbReference>
<comment type="catalytic activity">
    <reaction evidence="5">
        <text>a quinone + NADH + 5 H(+)(in) = a quinol + NAD(+) + 4 H(+)(out)</text>
        <dbReference type="Rhea" id="RHEA:57888"/>
        <dbReference type="ChEBI" id="CHEBI:15378"/>
        <dbReference type="ChEBI" id="CHEBI:24646"/>
        <dbReference type="ChEBI" id="CHEBI:57540"/>
        <dbReference type="ChEBI" id="CHEBI:57945"/>
        <dbReference type="ChEBI" id="CHEBI:132124"/>
    </reaction>
</comment>
<comment type="subcellular location">
    <subcellularLocation>
        <location evidence="5">Cell membrane</location>
        <topology evidence="5">Multi-pass membrane protein</topology>
    </subcellularLocation>
    <subcellularLocation>
        <location evidence="1">Endomembrane system</location>
        <topology evidence="1">Multi-pass membrane protein</topology>
    </subcellularLocation>
    <subcellularLocation>
        <location evidence="6">Membrane</location>
        <topology evidence="6">Multi-pass membrane protein</topology>
    </subcellularLocation>
</comment>
<protein>
    <recommendedName>
        <fullName evidence="5">NADH-quinone oxidoreductase subunit N</fullName>
        <ecNumber evidence="5">7.1.1.-</ecNumber>
    </recommendedName>
    <alternativeName>
        <fullName evidence="5">NADH dehydrogenase I subunit N</fullName>
    </alternativeName>
    <alternativeName>
        <fullName evidence="5">NDH-1 subunit N</fullName>
    </alternativeName>
</protein>
<dbReference type="HAMAP" id="MF_00445">
    <property type="entry name" value="NDH1_NuoN_1"/>
    <property type="match status" value="1"/>
</dbReference>
<dbReference type="EC" id="7.1.1.-" evidence="5"/>
<keyword evidence="5" id="KW-0813">Transport</keyword>
<feature type="transmembrane region" description="Helical" evidence="5">
    <location>
        <begin position="162"/>
        <end position="186"/>
    </location>
</feature>
<dbReference type="GO" id="GO:0005886">
    <property type="term" value="C:plasma membrane"/>
    <property type="evidence" value="ECO:0007669"/>
    <property type="project" value="UniProtKB-SubCell"/>
</dbReference>
<organism evidence="8 9">
    <name type="scientific">Pollutimonas bauzanensis</name>
    <dbReference type="NCBI Taxonomy" id="658167"/>
    <lineage>
        <taxon>Bacteria</taxon>
        <taxon>Pseudomonadati</taxon>
        <taxon>Pseudomonadota</taxon>
        <taxon>Betaproteobacteria</taxon>
        <taxon>Burkholderiales</taxon>
        <taxon>Alcaligenaceae</taxon>
        <taxon>Pollutimonas</taxon>
    </lineage>
</organism>
<evidence type="ECO:0000313" key="9">
    <source>
        <dbReference type="Proteomes" id="UP000184226"/>
    </source>
</evidence>
<gene>
    <name evidence="5" type="primary">nuoN</name>
    <name evidence="8" type="ORF">SAMN04488135_111135</name>
</gene>
<dbReference type="AlphaFoldDB" id="A0A1M5YZY8"/>
<feature type="transmembrane region" description="Helical" evidence="5">
    <location>
        <begin position="6"/>
        <end position="26"/>
    </location>
</feature>
<dbReference type="GO" id="GO:0012505">
    <property type="term" value="C:endomembrane system"/>
    <property type="evidence" value="ECO:0007669"/>
    <property type="project" value="UniProtKB-SubCell"/>
</dbReference>
<dbReference type="GO" id="GO:0050136">
    <property type="term" value="F:NADH dehydrogenase (quinone) (non-electrogenic) activity"/>
    <property type="evidence" value="ECO:0007669"/>
    <property type="project" value="UniProtKB-UniRule"/>
</dbReference>
<evidence type="ECO:0000256" key="5">
    <source>
        <dbReference type="HAMAP-Rule" id="MF_00445"/>
    </source>
</evidence>
<evidence type="ECO:0000256" key="6">
    <source>
        <dbReference type="RuleBase" id="RU000320"/>
    </source>
</evidence>
<keyword evidence="2 5" id="KW-0812">Transmembrane</keyword>
<accession>A0A1M5YZY8</accession>
<evidence type="ECO:0000259" key="7">
    <source>
        <dbReference type="Pfam" id="PF00361"/>
    </source>
</evidence>
<dbReference type="GO" id="GO:0008137">
    <property type="term" value="F:NADH dehydrogenase (ubiquinone) activity"/>
    <property type="evidence" value="ECO:0007669"/>
    <property type="project" value="InterPro"/>
</dbReference>
<dbReference type="GO" id="GO:0048038">
    <property type="term" value="F:quinone binding"/>
    <property type="evidence" value="ECO:0007669"/>
    <property type="project" value="UniProtKB-KW"/>
</dbReference>
<keyword evidence="5" id="KW-1278">Translocase</keyword>
<dbReference type="NCBIfam" id="TIGR01770">
    <property type="entry name" value="NDH_I_N"/>
    <property type="match status" value="1"/>
</dbReference>
<comment type="subunit">
    <text evidence="5">NDH-1 is composed of 14 different subunits. Subunits NuoA, H, J, K, L, M, N constitute the membrane sector of the complex.</text>
</comment>
<evidence type="ECO:0000256" key="3">
    <source>
        <dbReference type="ARBA" id="ARBA00022989"/>
    </source>
</evidence>
<dbReference type="Proteomes" id="UP000184226">
    <property type="component" value="Unassembled WGS sequence"/>
</dbReference>
<feature type="transmembrane region" description="Helical" evidence="5">
    <location>
        <begin position="242"/>
        <end position="264"/>
    </location>
</feature>
<name>A0A1M5YZY8_9BURK</name>
<evidence type="ECO:0000256" key="1">
    <source>
        <dbReference type="ARBA" id="ARBA00004127"/>
    </source>
</evidence>